<protein>
    <submittedName>
        <fullName evidence="1">Uncharacterized protein</fullName>
    </submittedName>
</protein>
<comment type="caution">
    <text evidence="1">The sequence shown here is derived from an EMBL/GenBank/DDBJ whole genome shotgun (WGS) entry which is preliminary data.</text>
</comment>
<evidence type="ECO:0000313" key="2">
    <source>
        <dbReference type="Proteomes" id="UP001420932"/>
    </source>
</evidence>
<keyword evidence="2" id="KW-1185">Reference proteome</keyword>
<name>A0AAP0IF14_9MAGN</name>
<sequence>MEVVEPYHPKRFLRLLDYFQGIPSSPYCPLEENRGCTILKYSVEYGFVLESWER</sequence>
<organism evidence="1 2">
    <name type="scientific">Stephania yunnanensis</name>
    <dbReference type="NCBI Taxonomy" id="152371"/>
    <lineage>
        <taxon>Eukaryota</taxon>
        <taxon>Viridiplantae</taxon>
        <taxon>Streptophyta</taxon>
        <taxon>Embryophyta</taxon>
        <taxon>Tracheophyta</taxon>
        <taxon>Spermatophyta</taxon>
        <taxon>Magnoliopsida</taxon>
        <taxon>Ranunculales</taxon>
        <taxon>Menispermaceae</taxon>
        <taxon>Menispermoideae</taxon>
        <taxon>Cissampelideae</taxon>
        <taxon>Stephania</taxon>
    </lineage>
</organism>
<evidence type="ECO:0000313" key="1">
    <source>
        <dbReference type="EMBL" id="KAK9114246.1"/>
    </source>
</evidence>
<accession>A0AAP0IF14</accession>
<proteinExistence type="predicted"/>
<dbReference type="AlphaFoldDB" id="A0AAP0IF14"/>
<reference evidence="1 2" key="1">
    <citation type="submission" date="2024-01" db="EMBL/GenBank/DDBJ databases">
        <title>Genome assemblies of Stephania.</title>
        <authorList>
            <person name="Yang L."/>
        </authorList>
    </citation>
    <scope>NUCLEOTIDE SEQUENCE [LARGE SCALE GENOMIC DNA]</scope>
    <source>
        <strain evidence="1">YNDBR</strain>
        <tissue evidence="1">Leaf</tissue>
    </source>
</reference>
<gene>
    <name evidence="1" type="ORF">Syun_021043</name>
</gene>
<dbReference type="EMBL" id="JBBNAF010000009">
    <property type="protein sequence ID" value="KAK9114246.1"/>
    <property type="molecule type" value="Genomic_DNA"/>
</dbReference>
<dbReference type="Proteomes" id="UP001420932">
    <property type="component" value="Unassembled WGS sequence"/>
</dbReference>